<dbReference type="GO" id="GO:0006099">
    <property type="term" value="P:tricarboxylic acid cycle"/>
    <property type="evidence" value="ECO:0007669"/>
    <property type="project" value="InterPro"/>
</dbReference>
<name>A0AAV3U4V1_9ALTE</name>
<dbReference type="GO" id="GO:0046872">
    <property type="term" value="F:metal ion binding"/>
    <property type="evidence" value="ECO:0007669"/>
    <property type="project" value="UniProtKB-KW"/>
</dbReference>
<dbReference type="RefSeq" id="WP_345422701.1">
    <property type="nucleotide sequence ID" value="NZ_AP031496.1"/>
</dbReference>
<dbReference type="SUPFAM" id="SSF81343">
    <property type="entry name" value="Fumarate reductase respiratory complex transmembrane subunits"/>
    <property type="match status" value="1"/>
</dbReference>
<evidence type="ECO:0000313" key="15">
    <source>
        <dbReference type="Proteomes" id="UP001409585"/>
    </source>
</evidence>
<dbReference type="InterPro" id="IPR000701">
    <property type="entry name" value="SuccDH_FuR_B_TM-su"/>
</dbReference>
<evidence type="ECO:0000256" key="4">
    <source>
        <dbReference type="ARBA" id="ARBA00007244"/>
    </source>
</evidence>
<dbReference type="CDD" id="cd03499">
    <property type="entry name" value="SQR_TypeC_SdhC"/>
    <property type="match status" value="1"/>
</dbReference>
<organism evidence="14 15">
    <name type="scientific">Halioxenophilus aromaticivorans</name>
    <dbReference type="NCBI Taxonomy" id="1306992"/>
    <lineage>
        <taxon>Bacteria</taxon>
        <taxon>Pseudomonadati</taxon>
        <taxon>Pseudomonadota</taxon>
        <taxon>Gammaproteobacteria</taxon>
        <taxon>Alteromonadales</taxon>
        <taxon>Alteromonadaceae</taxon>
        <taxon>Halioxenophilus</taxon>
    </lineage>
</organism>
<evidence type="ECO:0000313" key="14">
    <source>
        <dbReference type="EMBL" id="GAA4945456.1"/>
    </source>
</evidence>
<evidence type="ECO:0000256" key="6">
    <source>
        <dbReference type="ARBA" id="ARBA00022617"/>
    </source>
</evidence>
<gene>
    <name evidence="14" type="primary">sdhC</name>
    <name evidence="14" type="ORF">GCM10025791_25770</name>
</gene>
<dbReference type="InterPro" id="IPR034804">
    <property type="entry name" value="SQR/QFR_C/D"/>
</dbReference>
<dbReference type="Pfam" id="PF01127">
    <property type="entry name" value="Sdh_cyt"/>
    <property type="match status" value="1"/>
</dbReference>
<evidence type="ECO:0000256" key="2">
    <source>
        <dbReference type="ARBA" id="ARBA00004050"/>
    </source>
</evidence>
<keyword evidence="6" id="KW-0349">Heme</keyword>
<evidence type="ECO:0000256" key="13">
    <source>
        <dbReference type="SAM" id="Phobius"/>
    </source>
</evidence>
<sequence length="126" mass="13548">MSDTRPVNLDIATVRLPISAYASILHRICAVIIWVGFTALLVIASSALKSEASFDDLAVTLQSNFLVQFLVWGFLSALGYYCMGTIKHIIQDFGHFEDKKGGQMISTAAIAGGVVLCLLAGVLVWA</sequence>
<keyword evidence="7 13" id="KW-0812">Transmembrane</keyword>
<proteinExistence type="inferred from homology"/>
<comment type="subcellular location">
    <subcellularLocation>
        <location evidence="3">Membrane</location>
    </subcellularLocation>
</comment>
<comment type="cofactor">
    <cofactor evidence="1">
        <name>heme</name>
        <dbReference type="ChEBI" id="CHEBI:30413"/>
    </cofactor>
</comment>
<evidence type="ECO:0000256" key="3">
    <source>
        <dbReference type="ARBA" id="ARBA00004370"/>
    </source>
</evidence>
<dbReference type="InterPro" id="IPR014314">
    <property type="entry name" value="Succ_DH_cytb556"/>
</dbReference>
<evidence type="ECO:0000256" key="5">
    <source>
        <dbReference type="ARBA" id="ARBA00020076"/>
    </source>
</evidence>
<comment type="subunit">
    <text evidence="12">Part of an enzyme complex containing four subunits: a flavoprotein, an iron-sulfur protein, plus two membrane-anchoring proteins, SdhC and SdhD. The complex can form homotrimers.</text>
</comment>
<evidence type="ECO:0000256" key="10">
    <source>
        <dbReference type="ARBA" id="ARBA00023004"/>
    </source>
</evidence>
<keyword evidence="15" id="KW-1185">Reference proteome</keyword>
<dbReference type="GO" id="GO:0009055">
    <property type="term" value="F:electron transfer activity"/>
    <property type="evidence" value="ECO:0007669"/>
    <property type="project" value="InterPro"/>
</dbReference>
<keyword evidence="9 13" id="KW-1133">Transmembrane helix</keyword>
<feature type="transmembrane region" description="Helical" evidence="13">
    <location>
        <begin position="65"/>
        <end position="83"/>
    </location>
</feature>
<evidence type="ECO:0000256" key="1">
    <source>
        <dbReference type="ARBA" id="ARBA00001971"/>
    </source>
</evidence>
<dbReference type="Gene3D" id="1.20.1300.10">
    <property type="entry name" value="Fumarate reductase/succinate dehydrogenase, transmembrane subunit"/>
    <property type="match status" value="1"/>
</dbReference>
<evidence type="ECO:0000256" key="8">
    <source>
        <dbReference type="ARBA" id="ARBA00022723"/>
    </source>
</evidence>
<feature type="transmembrane region" description="Helical" evidence="13">
    <location>
        <begin position="24"/>
        <end position="45"/>
    </location>
</feature>
<comment type="similarity">
    <text evidence="4">Belongs to the cytochrome b560 family.</text>
</comment>
<evidence type="ECO:0000256" key="7">
    <source>
        <dbReference type="ARBA" id="ARBA00022692"/>
    </source>
</evidence>
<evidence type="ECO:0000256" key="12">
    <source>
        <dbReference type="ARBA" id="ARBA00025912"/>
    </source>
</evidence>
<comment type="function">
    <text evidence="2">Membrane-anchoring subunit of succinate dehydrogenase (SDH).</text>
</comment>
<evidence type="ECO:0000256" key="9">
    <source>
        <dbReference type="ARBA" id="ARBA00022989"/>
    </source>
</evidence>
<dbReference type="AlphaFoldDB" id="A0AAV3U4V1"/>
<dbReference type="GO" id="GO:0016020">
    <property type="term" value="C:membrane"/>
    <property type="evidence" value="ECO:0007669"/>
    <property type="project" value="UniProtKB-SubCell"/>
</dbReference>
<dbReference type="EMBL" id="BAABLX010000024">
    <property type="protein sequence ID" value="GAA4945456.1"/>
    <property type="molecule type" value="Genomic_DNA"/>
</dbReference>
<dbReference type="Proteomes" id="UP001409585">
    <property type="component" value="Unassembled WGS sequence"/>
</dbReference>
<comment type="caution">
    <text evidence="14">The sequence shown here is derived from an EMBL/GenBank/DDBJ whole genome shotgun (WGS) entry which is preliminary data.</text>
</comment>
<keyword evidence="10" id="KW-0408">Iron</keyword>
<dbReference type="NCBIfam" id="TIGR02970">
    <property type="entry name" value="succ_dehyd_cytB"/>
    <property type="match status" value="1"/>
</dbReference>
<keyword evidence="8" id="KW-0479">Metal-binding</keyword>
<accession>A0AAV3U4V1</accession>
<reference evidence="15" key="1">
    <citation type="journal article" date="2019" name="Int. J. Syst. Evol. Microbiol.">
        <title>The Global Catalogue of Microorganisms (GCM) 10K type strain sequencing project: providing services to taxonomists for standard genome sequencing and annotation.</title>
        <authorList>
            <consortium name="The Broad Institute Genomics Platform"/>
            <consortium name="The Broad Institute Genome Sequencing Center for Infectious Disease"/>
            <person name="Wu L."/>
            <person name="Ma J."/>
        </authorList>
    </citation>
    <scope>NUCLEOTIDE SEQUENCE [LARGE SCALE GENOMIC DNA]</scope>
    <source>
        <strain evidence="15">JCM 19134</strain>
    </source>
</reference>
<protein>
    <recommendedName>
        <fullName evidence="5">Succinate dehydrogenase cytochrome b556 subunit</fullName>
    </recommendedName>
</protein>
<evidence type="ECO:0000256" key="11">
    <source>
        <dbReference type="ARBA" id="ARBA00023136"/>
    </source>
</evidence>
<feature type="transmembrane region" description="Helical" evidence="13">
    <location>
        <begin position="104"/>
        <end position="125"/>
    </location>
</feature>
<dbReference type="PIRSF" id="PIRSF000178">
    <property type="entry name" value="SDH_cyt_b560"/>
    <property type="match status" value="1"/>
</dbReference>
<keyword evidence="11 13" id="KW-0472">Membrane</keyword>